<dbReference type="SUPFAM" id="SSF55729">
    <property type="entry name" value="Acyl-CoA N-acyltransferases (Nat)"/>
    <property type="match status" value="1"/>
</dbReference>
<feature type="domain" description="N-acetyltransferase" evidence="1">
    <location>
        <begin position="32"/>
        <end position="202"/>
    </location>
</feature>
<dbReference type="EMBL" id="BMAV01018223">
    <property type="protein sequence ID" value="GFY70405.1"/>
    <property type="molecule type" value="Genomic_DNA"/>
</dbReference>
<sequence>MMSCVVRQSVRFLSSSRRKMMEELKRAPSAEFWIRPMKVEEIPKIAELTRPYYFHFSPCSLKFWHKQDPDGLAIAVNESGEIIGALFTVKNTENLYIGGLFCVHGNYRQLEVGRKLLQESYDHSKDKNLIANVDVHQIMPTTRRGVGVLETDWKSIEYETDTPLNPSMLSDDLPRGVEILPSRIVSFQQYLNMTFPLGATKENLLWKQVAMKKIAKPLWQ</sequence>
<accession>A0A8X6YCP2</accession>
<proteinExistence type="predicted"/>
<comment type="caution">
    <text evidence="2">The sequence shown here is derived from an EMBL/GenBank/DDBJ whole genome shotgun (WGS) entry which is preliminary data.</text>
</comment>
<evidence type="ECO:0000313" key="3">
    <source>
        <dbReference type="Proteomes" id="UP000886998"/>
    </source>
</evidence>
<dbReference type="Proteomes" id="UP000886998">
    <property type="component" value="Unassembled WGS sequence"/>
</dbReference>
<name>A0A8X6YCP2_9ARAC</name>
<dbReference type="InterPro" id="IPR016181">
    <property type="entry name" value="Acyl_CoA_acyltransferase"/>
</dbReference>
<dbReference type="AlphaFoldDB" id="A0A8X6YCP2"/>
<gene>
    <name evidence="2" type="primary">NCL1_18724</name>
    <name evidence="2" type="ORF">TNIN_258101</name>
</gene>
<protein>
    <submittedName>
        <fullName evidence="2">N-acetyltransferase domain-containing protein</fullName>
    </submittedName>
</protein>
<dbReference type="Pfam" id="PF00583">
    <property type="entry name" value="Acetyltransf_1"/>
    <property type="match status" value="1"/>
</dbReference>
<dbReference type="OrthoDB" id="6481813at2759"/>
<dbReference type="InterPro" id="IPR000182">
    <property type="entry name" value="GNAT_dom"/>
</dbReference>
<evidence type="ECO:0000259" key="1">
    <source>
        <dbReference type="PROSITE" id="PS51186"/>
    </source>
</evidence>
<organism evidence="2 3">
    <name type="scientific">Trichonephila inaurata madagascariensis</name>
    <dbReference type="NCBI Taxonomy" id="2747483"/>
    <lineage>
        <taxon>Eukaryota</taxon>
        <taxon>Metazoa</taxon>
        <taxon>Ecdysozoa</taxon>
        <taxon>Arthropoda</taxon>
        <taxon>Chelicerata</taxon>
        <taxon>Arachnida</taxon>
        <taxon>Araneae</taxon>
        <taxon>Araneomorphae</taxon>
        <taxon>Entelegynae</taxon>
        <taxon>Araneoidea</taxon>
        <taxon>Nephilidae</taxon>
        <taxon>Trichonephila</taxon>
        <taxon>Trichonephila inaurata</taxon>
    </lineage>
</organism>
<dbReference type="Gene3D" id="3.40.630.30">
    <property type="match status" value="1"/>
</dbReference>
<dbReference type="CDD" id="cd04301">
    <property type="entry name" value="NAT_SF"/>
    <property type="match status" value="1"/>
</dbReference>
<dbReference type="GO" id="GO:0016747">
    <property type="term" value="F:acyltransferase activity, transferring groups other than amino-acyl groups"/>
    <property type="evidence" value="ECO:0007669"/>
    <property type="project" value="InterPro"/>
</dbReference>
<dbReference type="PROSITE" id="PS51186">
    <property type="entry name" value="GNAT"/>
    <property type="match status" value="1"/>
</dbReference>
<keyword evidence="3" id="KW-1185">Reference proteome</keyword>
<evidence type="ECO:0000313" key="2">
    <source>
        <dbReference type="EMBL" id="GFY70405.1"/>
    </source>
</evidence>
<reference evidence="2" key="1">
    <citation type="submission" date="2020-08" db="EMBL/GenBank/DDBJ databases">
        <title>Multicomponent nature underlies the extraordinary mechanical properties of spider dragline silk.</title>
        <authorList>
            <person name="Kono N."/>
            <person name="Nakamura H."/>
            <person name="Mori M."/>
            <person name="Yoshida Y."/>
            <person name="Ohtoshi R."/>
            <person name="Malay A.D."/>
            <person name="Moran D.A.P."/>
            <person name="Tomita M."/>
            <person name="Numata K."/>
            <person name="Arakawa K."/>
        </authorList>
    </citation>
    <scope>NUCLEOTIDE SEQUENCE</scope>
</reference>